<keyword evidence="1" id="KW-1133">Transmembrane helix</keyword>
<evidence type="ECO:0000313" key="3">
    <source>
        <dbReference type="Proteomes" id="UP001153636"/>
    </source>
</evidence>
<dbReference type="Proteomes" id="UP001153636">
    <property type="component" value="Chromosome 12"/>
</dbReference>
<keyword evidence="3" id="KW-1185">Reference proteome</keyword>
<proteinExistence type="predicted"/>
<evidence type="ECO:0000313" key="2">
    <source>
        <dbReference type="EMBL" id="CAH1102148.1"/>
    </source>
</evidence>
<accession>A0A9P0CL87</accession>
<evidence type="ECO:0000256" key="1">
    <source>
        <dbReference type="SAM" id="Phobius"/>
    </source>
</evidence>
<keyword evidence="1" id="KW-0472">Membrane</keyword>
<keyword evidence="1" id="KW-0812">Transmembrane</keyword>
<dbReference type="EMBL" id="OV651824">
    <property type="protein sequence ID" value="CAH1102148.1"/>
    <property type="molecule type" value="Genomic_DNA"/>
</dbReference>
<dbReference type="AlphaFoldDB" id="A0A9P0CL87"/>
<sequence>MFTTDKKIKYTVVDNTDEQETVDLEPMKRKICSSICLRSTLFTGVLIGTYYIPSIGLTFYQNWLYKSFHFPLITVLTHMLVKFILAALIRVCLRRSIKQKVSYDWKEYLMAVVPTGMFSGIDISFSNWGLELVTVSLPVTDWKNKFCETCD</sequence>
<protein>
    <submittedName>
        <fullName evidence="2">Uncharacterized protein</fullName>
    </submittedName>
</protein>
<gene>
    <name evidence="2" type="ORF">PSYICH_LOCUS3224</name>
</gene>
<name>A0A9P0CL87_9CUCU</name>
<feature type="transmembrane region" description="Helical" evidence="1">
    <location>
        <begin position="35"/>
        <end position="52"/>
    </location>
</feature>
<organism evidence="2 3">
    <name type="scientific">Psylliodes chrysocephalus</name>
    <dbReference type="NCBI Taxonomy" id="3402493"/>
    <lineage>
        <taxon>Eukaryota</taxon>
        <taxon>Metazoa</taxon>
        <taxon>Ecdysozoa</taxon>
        <taxon>Arthropoda</taxon>
        <taxon>Hexapoda</taxon>
        <taxon>Insecta</taxon>
        <taxon>Pterygota</taxon>
        <taxon>Neoptera</taxon>
        <taxon>Endopterygota</taxon>
        <taxon>Coleoptera</taxon>
        <taxon>Polyphaga</taxon>
        <taxon>Cucujiformia</taxon>
        <taxon>Chrysomeloidea</taxon>
        <taxon>Chrysomelidae</taxon>
        <taxon>Galerucinae</taxon>
        <taxon>Alticini</taxon>
        <taxon>Psylliodes</taxon>
    </lineage>
</organism>
<reference evidence="2" key="1">
    <citation type="submission" date="2022-01" db="EMBL/GenBank/DDBJ databases">
        <authorList>
            <person name="King R."/>
        </authorList>
    </citation>
    <scope>NUCLEOTIDE SEQUENCE</scope>
</reference>
<dbReference type="OrthoDB" id="18894at2759"/>
<feature type="transmembrane region" description="Helical" evidence="1">
    <location>
        <begin position="72"/>
        <end position="93"/>
    </location>
</feature>